<accession>A0A1L9UCK7</accession>
<keyword evidence="2" id="KW-1185">Reference proteome</keyword>
<gene>
    <name evidence="1" type="ORF">ASPBRDRAFT_276808</name>
</gene>
<dbReference type="Proteomes" id="UP000184499">
    <property type="component" value="Unassembled WGS sequence"/>
</dbReference>
<reference evidence="2" key="1">
    <citation type="journal article" date="2017" name="Genome Biol.">
        <title>Comparative genomics reveals high biological diversity and specific adaptations in the industrially and medically important fungal genus Aspergillus.</title>
        <authorList>
            <person name="de Vries R.P."/>
            <person name="Riley R."/>
            <person name="Wiebenga A."/>
            <person name="Aguilar-Osorio G."/>
            <person name="Amillis S."/>
            <person name="Uchima C.A."/>
            <person name="Anderluh G."/>
            <person name="Asadollahi M."/>
            <person name="Askin M."/>
            <person name="Barry K."/>
            <person name="Battaglia E."/>
            <person name="Bayram O."/>
            <person name="Benocci T."/>
            <person name="Braus-Stromeyer S.A."/>
            <person name="Caldana C."/>
            <person name="Canovas D."/>
            <person name="Cerqueira G.C."/>
            <person name="Chen F."/>
            <person name="Chen W."/>
            <person name="Choi C."/>
            <person name="Clum A."/>
            <person name="Dos Santos R.A."/>
            <person name="Damasio A.R."/>
            <person name="Diallinas G."/>
            <person name="Emri T."/>
            <person name="Fekete E."/>
            <person name="Flipphi M."/>
            <person name="Freyberg S."/>
            <person name="Gallo A."/>
            <person name="Gournas C."/>
            <person name="Habgood R."/>
            <person name="Hainaut M."/>
            <person name="Harispe M.L."/>
            <person name="Henrissat B."/>
            <person name="Hilden K.S."/>
            <person name="Hope R."/>
            <person name="Hossain A."/>
            <person name="Karabika E."/>
            <person name="Karaffa L."/>
            <person name="Karanyi Z."/>
            <person name="Krasevec N."/>
            <person name="Kuo A."/>
            <person name="Kusch H."/>
            <person name="LaButti K."/>
            <person name="Lagendijk E.L."/>
            <person name="Lapidus A."/>
            <person name="Levasseur A."/>
            <person name="Lindquist E."/>
            <person name="Lipzen A."/>
            <person name="Logrieco A.F."/>
            <person name="MacCabe A."/>
            <person name="Maekelae M.R."/>
            <person name="Malavazi I."/>
            <person name="Melin P."/>
            <person name="Meyer V."/>
            <person name="Mielnichuk N."/>
            <person name="Miskei M."/>
            <person name="Molnar A.P."/>
            <person name="Mule G."/>
            <person name="Ngan C.Y."/>
            <person name="Orejas M."/>
            <person name="Orosz E."/>
            <person name="Ouedraogo J.P."/>
            <person name="Overkamp K.M."/>
            <person name="Park H.-S."/>
            <person name="Perrone G."/>
            <person name="Piumi F."/>
            <person name="Punt P.J."/>
            <person name="Ram A.F."/>
            <person name="Ramon A."/>
            <person name="Rauscher S."/>
            <person name="Record E."/>
            <person name="Riano-Pachon D.M."/>
            <person name="Robert V."/>
            <person name="Roehrig J."/>
            <person name="Ruller R."/>
            <person name="Salamov A."/>
            <person name="Salih N.S."/>
            <person name="Samson R.A."/>
            <person name="Sandor E."/>
            <person name="Sanguinetti M."/>
            <person name="Schuetze T."/>
            <person name="Sepcic K."/>
            <person name="Shelest E."/>
            <person name="Sherlock G."/>
            <person name="Sophianopoulou V."/>
            <person name="Squina F.M."/>
            <person name="Sun H."/>
            <person name="Susca A."/>
            <person name="Todd R.B."/>
            <person name="Tsang A."/>
            <person name="Unkles S.E."/>
            <person name="van de Wiele N."/>
            <person name="van Rossen-Uffink D."/>
            <person name="Oliveira J.V."/>
            <person name="Vesth T.C."/>
            <person name="Visser J."/>
            <person name="Yu J.-H."/>
            <person name="Zhou M."/>
            <person name="Andersen M.R."/>
            <person name="Archer D.B."/>
            <person name="Baker S.E."/>
            <person name="Benoit I."/>
            <person name="Brakhage A.A."/>
            <person name="Braus G.H."/>
            <person name="Fischer R."/>
            <person name="Frisvad J.C."/>
            <person name="Goldman G.H."/>
            <person name="Houbraken J."/>
            <person name="Oakley B."/>
            <person name="Pocsi I."/>
            <person name="Scazzocchio C."/>
            <person name="Seiboth B."/>
            <person name="vanKuyk P.A."/>
            <person name="Wortman J."/>
            <person name="Dyer P.S."/>
            <person name="Grigoriev I.V."/>
        </authorList>
    </citation>
    <scope>NUCLEOTIDE SEQUENCE [LARGE SCALE GENOMIC DNA]</scope>
    <source>
        <strain evidence="2">CBS 101740 / IMI 381727 / IBT 21946</strain>
    </source>
</reference>
<dbReference type="RefSeq" id="XP_067476658.1">
    <property type="nucleotide sequence ID" value="XM_067622417.1"/>
</dbReference>
<name>A0A1L9UCK7_ASPBC</name>
<protein>
    <submittedName>
        <fullName evidence="1">Uncharacterized protein</fullName>
    </submittedName>
</protein>
<dbReference type="VEuPathDB" id="FungiDB:ASPBRDRAFT_276808"/>
<evidence type="ECO:0000313" key="1">
    <source>
        <dbReference type="EMBL" id="OJJ69409.1"/>
    </source>
</evidence>
<evidence type="ECO:0000313" key="2">
    <source>
        <dbReference type="Proteomes" id="UP000184499"/>
    </source>
</evidence>
<proteinExistence type="predicted"/>
<sequence length="109" mass="12223">MAKIDKKEVPSIILFQTKYSLKTPPLNHGFSLSPVLTTSCLTPSTRVFSVRLQSSSIDRYRLVLPTPLPSQQGAACRLACCRSELGFSVDSLSIFQRRELTVCWRSRCT</sequence>
<dbReference type="AlphaFoldDB" id="A0A1L9UCK7"/>
<dbReference type="GeneID" id="93574905"/>
<dbReference type="EMBL" id="KV878688">
    <property type="protein sequence ID" value="OJJ69409.1"/>
    <property type="molecule type" value="Genomic_DNA"/>
</dbReference>
<organism evidence="1 2">
    <name type="scientific">Aspergillus brasiliensis (strain CBS 101740 / IMI 381727 / IBT 21946)</name>
    <dbReference type="NCBI Taxonomy" id="767769"/>
    <lineage>
        <taxon>Eukaryota</taxon>
        <taxon>Fungi</taxon>
        <taxon>Dikarya</taxon>
        <taxon>Ascomycota</taxon>
        <taxon>Pezizomycotina</taxon>
        <taxon>Eurotiomycetes</taxon>
        <taxon>Eurotiomycetidae</taxon>
        <taxon>Eurotiales</taxon>
        <taxon>Aspergillaceae</taxon>
        <taxon>Aspergillus</taxon>
        <taxon>Aspergillus subgen. Circumdati</taxon>
    </lineage>
</organism>